<feature type="transmembrane region" description="Helical" evidence="1">
    <location>
        <begin position="86"/>
        <end position="104"/>
    </location>
</feature>
<dbReference type="EMBL" id="MHKE01000012">
    <property type="protein sequence ID" value="OGY83977.1"/>
    <property type="molecule type" value="Genomic_DNA"/>
</dbReference>
<keyword evidence="1" id="KW-1133">Transmembrane helix</keyword>
<dbReference type="STRING" id="1798543.A2898_01740"/>
<feature type="transmembrane region" description="Helical" evidence="1">
    <location>
        <begin position="56"/>
        <end position="74"/>
    </location>
</feature>
<sequence length="163" mass="18008">MTQSLGDNLPIMQGMPEVDDTVGGEHLSFYWLSTWVPLILLIAGEIVLVYIGLPVYVTRIIEAVFFTIAALLVFRTRKKILTASYAAAYVGFIVGIVIVVFELFTDPHMWRWFNLIARPLWMAAAGFIVGGIAAFTIKRLNSSRSLNTPSYPLSSLKGGDTHG</sequence>
<accession>A0A1G2B6X6</accession>
<reference evidence="2 3" key="1">
    <citation type="journal article" date="2016" name="Nat. Commun.">
        <title>Thousands of microbial genomes shed light on interconnected biogeochemical processes in an aquifer system.</title>
        <authorList>
            <person name="Anantharaman K."/>
            <person name="Brown C.T."/>
            <person name="Hug L.A."/>
            <person name="Sharon I."/>
            <person name="Castelle C.J."/>
            <person name="Probst A.J."/>
            <person name="Thomas B.C."/>
            <person name="Singh A."/>
            <person name="Wilkins M.J."/>
            <person name="Karaoz U."/>
            <person name="Brodie E.L."/>
            <person name="Williams K.H."/>
            <person name="Hubbard S.S."/>
            <person name="Banfield J.F."/>
        </authorList>
    </citation>
    <scope>NUCLEOTIDE SEQUENCE [LARGE SCALE GENOMIC DNA]</scope>
</reference>
<evidence type="ECO:0000256" key="1">
    <source>
        <dbReference type="SAM" id="Phobius"/>
    </source>
</evidence>
<name>A0A1G2B6X6_9BACT</name>
<keyword evidence="1" id="KW-0472">Membrane</keyword>
<evidence type="ECO:0000313" key="3">
    <source>
        <dbReference type="Proteomes" id="UP000179164"/>
    </source>
</evidence>
<proteinExistence type="predicted"/>
<evidence type="ECO:0000313" key="2">
    <source>
        <dbReference type="EMBL" id="OGY83977.1"/>
    </source>
</evidence>
<feature type="transmembrane region" description="Helical" evidence="1">
    <location>
        <begin position="29"/>
        <end position="50"/>
    </location>
</feature>
<protein>
    <submittedName>
        <fullName evidence="2">Uncharacterized protein</fullName>
    </submittedName>
</protein>
<gene>
    <name evidence="2" type="ORF">A2898_01740</name>
</gene>
<dbReference type="AlphaFoldDB" id="A0A1G2B6X6"/>
<organism evidence="2 3">
    <name type="scientific">Candidatus Kerfeldbacteria bacterium RIFCSPLOWO2_01_FULL_48_11</name>
    <dbReference type="NCBI Taxonomy" id="1798543"/>
    <lineage>
        <taxon>Bacteria</taxon>
        <taxon>Candidatus Kerfeldiibacteriota</taxon>
    </lineage>
</organism>
<comment type="caution">
    <text evidence="2">The sequence shown here is derived from an EMBL/GenBank/DDBJ whole genome shotgun (WGS) entry which is preliminary data.</text>
</comment>
<feature type="transmembrane region" description="Helical" evidence="1">
    <location>
        <begin position="116"/>
        <end position="137"/>
    </location>
</feature>
<keyword evidence="1" id="KW-0812">Transmembrane</keyword>
<dbReference type="Proteomes" id="UP000179164">
    <property type="component" value="Unassembled WGS sequence"/>
</dbReference>